<proteinExistence type="predicted"/>
<dbReference type="Proteomes" id="UP000324222">
    <property type="component" value="Unassembled WGS sequence"/>
</dbReference>
<evidence type="ECO:0000256" key="1">
    <source>
        <dbReference type="SAM" id="MobiDB-lite"/>
    </source>
</evidence>
<comment type="caution">
    <text evidence="2">The sequence shown here is derived from an EMBL/GenBank/DDBJ whole genome shotgun (WGS) entry which is preliminary data.</text>
</comment>
<name>A0A5B7DDR9_PORTR</name>
<organism evidence="2 3">
    <name type="scientific">Portunus trituberculatus</name>
    <name type="common">Swimming crab</name>
    <name type="synonym">Neptunus trituberculatus</name>
    <dbReference type="NCBI Taxonomy" id="210409"/>
    <lineage>
        <taxon>Eukaryota</taxon>
        <taxon>Metazoa</taxon>
        <taxon>Ecdysozoa</taxon>
        <taxon>Arthropoda</taxon>
        <taxon>Crustacea</taxon>
        <taxon>Multicrustacea</taxon>
        <taxon>Malacostraca</taxon>
        <taxon>Eumalacostraca</taxon>
        <taxon>Eucarida</taxon>
        <taxon>Decapoda</taxon>
        <taxon>Pleocyemata</taxon>
        <taxon>Brachyura</taxon>
        <taxon>Eubrachyura</taxon>
        <taxon>Portunoidea</taxon>
        <taxon>Portunidae</taxon>
        <taxon>Portuninae</taxon>
        <taxon>Portunus</taxon>
    </lineage>
</organism>
<evidence type="ECO:0000313" key="3">
    <source>
        <dbReference type="Proteomes" id="UP000324222"/>
    </source>
</evidence>
<reference evidence="2 3" key="1">
    <citation type="submission" date="2019-05" db="EMBL/GenBank/DDBJ databases">
        <title>Another draft genome of Portunus trituberculatus and its Hox gene families provides insights of decapod evolution.</title>
        <authorList>
            <person name="Jeong J.-H."/>
            <person name="Song I."/>
            <person name="Kim S."/>
            <person name="Choi T."/>
            <person name="Kim D."/>
            <person name="Ryu S."/>
            <person name="Kim W."/>
        </authorList>
    </citation>
    <scope>NUCLEOTIDE SEQUENCE [LARGE SCALE GENOMIC DNA]</scope>
    <source>
        <tissue evidence="2">Muscle</tissue>
    </source>
</reference>
<feature type="region of interest" description="Disordered" evidence="1">
    <location>
        <begin position="19"/>
        <end position="42"/>
    </location>
</feature>
<dbReference type="EMBL" id="VSRR010000778">
    <property type="protein sequence ID" value="MPC19531.1"/>
    <property type="molecule type" value="Genomic_DNA"/>
</dbReference>
<protein>
    <submittedName>
        <fullName evidence="2">Uncharacterized protein</fullName>
    </submittedName>
</protein>
<keyword evidence="3" id="KW-1185">Reference proteome</keyword>
<accession>A0A5B7DDR9</accession>
<sequence>MGAPLCVGRLTISLSATRPRGSSMARLGTDTRTTASGDALKT</sequence>
<dbReference type="AlphaFoldDB" id="A0A5B7DDR9"/>
<gene>
    <name evidence="2" type="ORF">E2C01_012446</name>
</gene>
<evidence type="ECO:0000313" key="2">
    <source>
        <dbReference type="EMBL" id="MPC19531.1"/>
    </source>
</evidence>